<proteinExistence type="inferred from homology"/>
<comment type="similarity">
    <text evidence="2">Belongs to the synaptobrevin family.</text>
</comment>
<evidence type="ECO:0000256" key="15">
    <source>
        <dbReference type="ARBA" id="ARBA00039269"/>
    </source>
</evidence>
<dbReference type="GeneID" id="110136866"/>
<evidence type="ECO:0000256" key="17">
    <source>
        <dbReference type="PROSITE-ProRule" id="PRU00290"/>
    </source>
</evidence>
<dbReference type="Pfam" id="PF00957">
    <property type="entry name" value="Synaptobrevin"/>
    <property type="match status" value="1"/>
</dbReference>
<dbReference type="SUPFAM" id="SSF64356">
    <property type="entry name" value="SNARE-like"/>
    <property type="match status" value="1"/>
</dbReference>
<dbReference type="Pfam" id="PF13774">
    <property type="entry name" value="Longin"/>
    <property type="match status" value="1"/>
</dbReference>
<keyword evidence="6" id="KW-0653">Protein transport</keyword>
<dbReference type="GO" id="GO:0015031">
    <property type="term" value="P:protein transport"/>
    <property type="evidence" value="ECO:0007669"/>
    <property type="project" value="UniProtKB-KW"/>
</dbReference>
<evidence type="ECO:0000256" key="14">
    <source>
        <dbReference type="ARBA" id="ARBA00037875"/>
    </source>
</evidence>
<evidence type="ECO:0000256" key="8">
    <source>
        <dbReference type="ARBA" id="ARBA00023136"/>
    </source>
</evidence>
<dbReference type="PANTHER" id="PTHR21136:SF168">
    <property type="entry name" value="VESICLE-ASSOCIATED MEMBRANE PROTEIN 9"/>
    <property type="match status" value="1"/>
</dbReference>
<dbReference type="GO" id="GO:0005794">
    <property type="term" value="C:Golgi apparatus"/>
    <property type="evidence" value="ECO:0007669"/>
    <property type="project" value="UniProtKB-SubCell"/>
</dbReference>
<evidence type="ECO:0000256" key="18">
    <source>
        <dbReference type="SAM" id="Phobius"/>
    </source>
</evidence>
<feature type="transmembrane region" description="Helical" evidence="18">
    <location>
        <begin position="191"/>
        <end position="212"/>
    </location>
</feature>
<evidence type="ECO:0000256" key="5">
    <source>
        <dbReference type="ARBA" id="ARBA00022692"/>
    </source>
</evidence>
<name>A0A6J0XGJ6_ODOVR</name>
<dbReference type="FunFam" id="3.30.450.50:FF:000027">
    <property type="entry name" value="vesicle-associated membrane protein 714-like isoform X1"/>
    <property type="match status" value="1"/>
</dbReference>
<evidence type="ECO:0000259" key="19">
    <source>
        <dbReference type="PROSITE" id="PS50859"/>
    </source>
</evidence>
<dbReference type="InterPro" id="IPR001388">
    <property type="entry name" value="Synaptobrevin-like"/>
</dbReference>
<sequence>MTITYSCIANGRAVLAELALTGGSYQEAAAVVLKLVLLRAEPKMMIQMGNFVYHTLLIDGITYLCASDNALDILTPSAFLKNVSETFLKNPLMSQEHFSPSNAVAADFQQVLGEYMMKYNTNQVDSSISTLKSQVTDVKNVMTQNIDKILEREDRLNIFTDRTDDPQTTAKESPQTIQILRRIWRKHCKKIIIISMAILLSIIIILLSTNVIPT</sequence>
<evidence type="ECO:0000256" key="10">
    <source>
        <dbReference type="ARBA" id="ARBA00037801"/>
    </source>
</evidence>
<reference evidence="21" key="1">
    <citation type="journal article" date="2022" name="J. Hered.">
        <title>A De Novo Chromosome-Level Genome Assembly of the White-Tailed Deer, Odocoileus Virginianus.</title>
        <authorList>
            <person name="London E.W."/>
            <person name="Roca A.L."/>
            <person name="Novakofski J.E."/>
            <person name="Mateus-Pinilla N.E."/>
        </authorList>
    </citation>
    <scope>NUCLEOTIDE SEQUENCE [LARGE SCALE GENOMIC DNA]</scope>
</reference>
<protein>
    <recommendedName>
        <fullName evidence="15">Vesicle-associated membrane protein 7</fullName>
    </recommendedName>
    <alternativeName>
        <fullName evidence="16">Synaptobrevin-like protein 1</fullName>
    </alternativeName>
</protein>
<gene>
    <name evidence="22" type="primary">LOC110136866</name>
</gene>
<dbReference type="GO" id="GO:0000149">
    <property type="term" value="F:SNARE binding"/>
    <property type="evidence" value="ECO:0007669"/>
    <property type="project" value="TreeGrafter"/>
</dbReference>
<keyword evidence="4" id="KW-0770">Synapse</keyword>
<evidence type="ECO:0000256" key="11">
    <source>
        <dbReference type="ARBA" id="ARBA00037803"/>
    </source>
</evidence>
<dbReference type="GO" id="GO:0030670">
    <property type="term" value="C:phagocytic vesicle membrane"/>
    <property type="evidence" value="ECO:0007669"/>
    <property type="project" value="UniProtKB-SubCell"/>
</dbReference>
<keyword evidence="17" id="KW-0175">Coiled coil</keyword>
<dbReference type="GO" id="GO:0030658">
    <property type="term" value="C:transport vesicle membrane"/>
    <property type="evidence" value="ECO:0007669"/>
    <property type="project" value="UniProtKB-SubCell"/>
</dbReference>
<evidence type="ECO:0000313" key="21">
    <source>
        <dbReference type="Proteomes" id="UP001652640"/>
    </source>
</evidence>
<evidence type="ECO:0000256" key="16">
    <source>
        <dbReference type="ARBA" id="ARBA00042194"/>
    </source>
</evidence>
<evidence type="ECO:0000256" key="12">
    <source>
        <dbReference type="ARBA" id="ARBA00037845"/>
    </source>
</evidence>
<evidence type="ECO:0000256" key="13">
    <source>
        <dbReference type="ARBA" id="ARBA00037863"/>
    </source>
</evidence>
<dbReference type="Proteomes" id="UP001652640">
    <property type="component" value="Chromosome 29"/>
</dbReference>
<organism evidence="21 22">
    <name type="scientific">Odocoileus virginianus</name>
    <name type="common">White-tailed deer</name>
    <dbReference type="NCBI Taxonomy" id="9874"/>
    <lineage>
        <taxon>Eukaryota</taxon>
        <taxon>Metazoa</taxon>
        <taxon>Chordata</taxon>
        <taxon>Craniata</taxon>
        <taxon>Vertebrata</taxon>
        <taxon>Euteleostomi</taxon>
        <taxon>Mammalia</taxon>
        <taxon>Eutheria</taxon>
        <taxon>Laurasiatheria</taxon>
        <taxon>Artiodactyla</taxon>
        <taxon>Ruminantia</taxon>
        <taxon>Pecora</taxon>
        <taxon>Cervidae</taxon>
        <taxon>Odocoileinae</taxon>
        <taxon>Odocoileus</taxon>
    </lineage>
</organism>
<dbReference type="Gene3D" id="1.20.5.110">
    <property type="match status" value="1"/>
</dbReference>
<dbReference type="InterPro" id="IPR010908">
    <property type="entry name" value="Longin_dom"/>
</dbReference>
<keyword evidence="8 18" id="KW-0472">Membrane</keyword>
<dbReference type="GO" id="GO:0006906">
    <property type="term" value="P:vesicle fusion"/>
    <property type="evidence" value="ECO:0007669"/>
    <property type="project" value="TreeGrafter"/>
</dbReference>
<dbReference type="GO" id="GO:0006887">
    <property type="term" value="P:exocytosis"/>
    <property type="evidence" value="ECO:0007669"/>
    <property type="project" value="TreeGrafter"/>
</dbReference>
<dbReference type="CDD" id="cd14824">
    <property type="entry name" value="Longin"/>
    <property type="match status" value="1"/>
</dbReference>
<dbReference type="GO" id="GO:0043005">
    <property type="term" value="C:neuron projection"/>
    <property type="evidence" value="ECO:0007669"/>
    <property type="project" value="UniProtKB-KW"/>
</dbReference>
<evidence type="ECO:0000256" key="3">
    <source>
        <dbReference type="ARBA" id="ARBA00022448"/>
    </source>
</evidence>
<dbReference type="RefSeq" id="XP_020748475.1">
    <property type="nucleotide sequence ID" value="XM_020892816.2"/>
</dbReference>
<keyword evidence="5 18" id="KW-0812">Transmembrane</keyword>
<keyword evidence="7 18" id="KW-1133">Transmembrane helix</keyword>
<feature type="domain" description="V-SNARE coiled-coil homology" evidence="20">
    <location>
        <begin position="127"/>
        <end position="186"/>
    </location>
</feature>
<dbReference type="AlphaFoldDB" id="A0A6J0XGJ6"/>
<evidence type="ECO:0000256" key="7">
    <source>
        <dbReference type="ARBA" id="ARBA00022989"/>
    </source>
</evidence>
<evidence type="ECO:0000256" key="1">
    <source>
        <dbReference type="ARBA" id="ARBA00004163"/>
    </source>
</evidence>
<keyword evidence="21" id="KW-1185">Reference proteome</keyword>
<dbReference type="InterPro" id="IPR051097">
    <property type="entry name" value="Synaptobrevin-like_transport"/>
</dbReference>
<dbReference type="PROSITE" id="PS50859">
    <property type="entry name" value="LONGIN"/>
    <property type="match status" value="1"/>
</dbReference>
<dbReference type="InterPro" id="IPR042855">
    <property type="entry name" value="V_SNARE_CC"/>
</dbReference>
<evidence type="ECO:0000256" key="9">
    <source>
        <dbReference type="ARBA" id="ARBA00034102"/>
    </source>
</evidence>
<dbReference type="GO" id="GO:0005765">
    <property type="term" value="C:lysosomal membrane"/>
    <property type="evidence" value="ECO:0007669"/>
    <property type="project" value="UniProtKB-SubCell"/>
</dbReference>
<accession>A0A6J0XGJ6</accession>
<keyword evidence="3" id="KW-0813">Transport</keyword>
<keyword evidence="4" id="KW-0771">Synaptosome</keyword>
<comment type="subcellular location">
    <subcellularLocation>
        <location evidence="14">Cytoplasmic vesicle</location>
        <location evidence="14">Phagosome membrane</location>
        <topology evidence="14">Single-pass type IV membrane protein</topology>
    </subcellularLocation>
    <subcellularLocation>
        <location evidence="11">Cytoplasmic vesicle</location>
        <location evidence="11">Secretory vesicle membrane</location>
        <topology evidence="11">Single-pass type IV membrane protein</topology>
    </subcellularLocation>
    <subcellularLocation>
        <location evidence="1">Endoplasmic reticulum membrane</location>
        <topology evidence="1">Single-pass type IV membrane protein</topology>
    </subcellularLocation>
    <subcellularLocation>
        <location evidence="10">Golgi apparatus</location>
        <location evidence="10">trans-Golgi network membrane</location>
        <topology evidence="10">Single-pass type IV membrane protein</topology>
    </subcellularLocation>
    <subcellularLocation>
        <location evidence="12">Late endosome membrane</location>
        <topology evidence="12">Single-pass type IV membrane protein</topology>
    </subcellularLocation>
    <subcellularLocation>
        <location evidence="13">Lysosome membrane</location>
        <topology evidence="13">Single-pass type IV membrane protein</topology>
    </subcellularLocation>
    <subcellularLocation>
        <location evidence="9">Synapse</location>
        <location evidence="9">Synaptosome</location>
    </subcellularLocation>
</comment>
<dbReference type="GO" id="GO:0031902">
    <property type="term" value="C:late endosome membrane"/>
    <property type="evidence" value="ECO:0007669"/>
    <property type="project" value="UniProtKB-SubCell"/>
</dbReference>
<dbReference type="GO" id="GO:0031201">
    <property type="term" value="C:SNARE complex"/>
    <property type="evidence" value="ECO:0007669"/>
    <property type="project" value="TreeGrafter"/>
</dbReference>
<evidence type="ECO:0000256" key="6">
    <source>
        <dbReference type="ARBA" id="ARBA00022927"/>
    </source>
</evidence>
<dbReference type="PRINTS" id="PR00219">
    <property type="entry name" value="SYNAPTOBREVN"/>
</dbReference>
<reference evidence="22" key="2">
    <citation type="submission" date="2025-08" db="UniProtKB">
        <authorList>
            <consortium name="RefSeq"/>
        </authorList>
    </citation>
    <scope>IDENTIFICATION</scope>
    <source>
        <tissue evidence="22">Tongue muscle</tissue>
    </source>
</reference>
<feature type="domain" description="Longin" evidence="19">
    <location>
        <begin position="2"/>
        <end position="112"/>
    </location>
</feature>
<evidence type="ECO:0000256" key="2">
    <source>
        <dbReference type="ARBA" id="ARBA00008025"/>
    </source>
</evidence>
<evidence type="ECO:0000259" key="20">
    <source>
        <dbReference type="PROSITE" id="PS50892"/>
    </source>
</evidence>
<dbReference type="GO" id="GO:0005484">
    <property type="term" value="F:SNAP receptor activity"/>
    <property type="evidence" value="ECO:0007669"/>
    <property type="project" value="TreeGrafter"/>
</dbReference>
<dbReference type="GO" id="GO:0045202">
    <property type="term" value="C:synapse"/>
    <property type="evidence" value="ECO:0007669"/>
    <property type="project" value="UniProtKB-SubCell"/>
</dbReference>
<evidence type="ECO:0000313" key="22">
    <source>
        <dbReference type="RefSeq" id="XP_020748475.1"/>
    </source>
</evidence>
<dbReference type="SUPFAM" id="SSF58038">
    <property type="entry name" value="SNARE fusion complex"/>
    <property type="match status" value="1"/>
</dbReference>
<evidence type="ECO:0000256" key="4">
    <source>
        <dbReference type="ARBA" id="ARBA00022599"/>
    </source>
</evidence>
<dbReference type="PROSITE" id="PS50892">
    <property type="entry name" value="V_SNARE"/>
    <property type="match status" value="1"/>
</dbReference>
<dbReference type="GO" id="GO:0005789">
    <property type="term" value="C:endoplasmic reticulum membrane"/>
    <property type="evidence" value="ECO:0007669"/>
    <property type="project" value="UniProtKB-SubCell"/>
</dbReference>
<dbReference type="Gene3D" id="3.30.450.50">
    <property type="entry name" value="Longin domain"/>
    <property type="match status" value="1"/>
</dbReference>
<dbReference type="PANTHER" id="PTHR21136">
    <property type="entry name" value="SNARE PROTEINS"/>
    <property type="match status" value="1"/>
</dbReference>
<dbReference type="InterPro" id="IPR011012">
    <property type="entry name" value="Longin-like_dom_sf"/>
</dbReference>